<evidence type="ECO:0000313" key="8">
    <source>
        <dbReference type="EMBL" id="MUG22731.1"/>
    </source>
</evidence>
<dbReference type="Gene3D" id="3.40.190.10">
    <property type="entry name" value="Periplasmic binding protein-like II"/>
    <property type="match status" value="2"/>
</dbReference>
<protein>
    <submittedName>
        <fullName evidence="7">Bacterial extracellular solute-binding family protein</fullName>
    </submittedName>
    <submittedName>
        <fullName evidence="8">Extracellular solute-binding protein</fullName>
    </submittedName>
</protein>
<keyword evidence="1" id="KW-1003">Cell membrane</keyword>
<dbReference type="HOGENOM" id="CLU_031285_10_1_9"/>
<keyword evidence="3" id="KW-0472">Membrane</keyword>
<evidence type="ECO:0000256" key="3">
    <source>
        <dbReference type="ARBA" id="ARBA00023136"/>
    </source>
</evidence>
<organism evidence="7 9">
    <name type="scientific">Paenibacillus macerans</name>
    <name type="common">Bacillus macerans</name>
    <dbReference type="NCBI Taxonomy" id="44252"/>
    <lineage>
        <taxon>Bacteria</taxon>
        <taxon>Bacillati</taxon>
        <taxon>Bacillota</taxon>
        <taxon>Bacilli</taxon>
        <taxon>Bacillales</taxon>
        <taxon>Paenibacillaceae</taxon>
        <taxon>Paenibacillus</taxon>
    </lineage>
</organism>
<dbReference type="InterPro" id="IPR050490">
    <property type="entry name" value="Bact_solute-bd_prot1"/>
</dbReference>
<keyword evidence="9" id="KW-1185">Reference proteome</keyword>
<dbReference type="GeneID" id="77006455"/>
<dbReference type="PANTHER" id="PTHR43649:SF33">
    <property type="entry name" value="POLYGALACTURONAN_RHAMNOGALACTURONAN-BINDING PROTEIN YTCQ"/>
    <property type="match status" value="1"/>
</dbReference>
<dbReference type="EMBL" id="JMQA01000022">
    <property type="protein sequence ID" value="KFN09409.1"/>
    <property type="molecule type" value="Genomic_DNA"/>
</dbReference>
<dbReference type="EMBL" id="WNZZ01000005">
    <property type="protein sequence ID" value="MUG22731.1"/>
    <property type="molecule type" value="Genomic_DNA"/>
</dbReference>
<dbReference type="OrthoDB" id="2507686at2"/>
<name>A0A090ZDM3_PAEMA</name>
<feature type="chain" id="PRO_5038207414" evidence="6">
    <location>
        <begin position="24"/>
        <end position="411"/>
    </location>
</feature>
<evidence type="ECO:0000256" key="1">
    <source>
        <dbReference type="ARBA" id="ARBA00022475"/>
    </source>
</evidence>
<evidence type="ECO:0000313" key="7">
    <source>
        <dbReference type="EMBL" id="KFN09409.1"/>
    </source>
</evidence>
<evidence type="ECO:0000256" key="6">
    <source>
        <dbReference type="SAM" id="SignalP"/>
    </source>
</evidence>
<evidence type="ECO:0000256" key="5">
    <source>
        <dbReference type="ARBA" id="ARBA00023288"/>
    </source>
</evidence>
<dbReference type="PATRIC" id="fig|44252.3.peg.2242"/>
<dbReference type="STRING" id="44252.DJ90_3113"/>
<dbReference type="InterPro" id="IPR006059">
    <property type="entry name" value="SBP"/>
</dbReference>
<feature type="signal peptide" evidence="6">
    <location>
        <begin position="1"/>
        <end position="23"/>
    </location>
</feature>
<sequence>MLKKRHWIRTLAACITALTIVLAGCSPHSASGGKTLKVWAMGSEGKQMQEFVKDFEKKHGVNVDVLAIPWGDAHDKLLTAVAAGKGPDVLQVGNTWVAEFAEAGAFLDLTDRLKDYPNLQPERFFESAAATTVYHGKTYAIPYIIDTRVLFYRTDLLGEAGYPKGPETWDEAVDAARKLAARGKGLYGIDIDKGSHHIPMMMAWEHGWVYDPAKGADSFDDPRFKAAMELYAQFFKEGLAQLEAGKETVQGFKDGTYPMFISGPYMVNTIKEQAPEIGGKWAVRVMPKVESNASMAGGSHLAVFHNTDKVDEALTFIDYMADPQTQVAWYQAASTLPTTKKAWEDPVFASDPTMQTFGEQLKTTQAFPVIAEYEFIASKLLKTLEQVIRGGADIDQALTGYREEVRKILAK</sequence>
<gene>
    <name evidence="7" type="ORF">DJ90_3113</name>
    <name evidence="8" type="ORF">GNQ08_09940</name>
</gene>
<accession>A0A090ZDM3</accession>
<dbReference type="RefSeq" id="WP_036621853.1">
    <property type="nucleotide sequence ID" value="NZ_BGML01000006.1"/>
</dbReference>
<evidence type="ECO:0000256" key="2">
    <source>
        <dbReference type="ARBA" id="ARBA00022729"/>
    </source>
</evidence>
<dbReference type="Proteomes" id="UP000029278">
    <property type="component" value="Unassembled WGS sequence"/>
</dbReference>
<dbReference type="PANTHER" id="PTHR43649">
    <property type="entry name" value="ARABINOSE-BINDING PROTEIN-RELATED"/>
    <property type="match status" value="1"/>
</dbReference>
<comment type="caution">
    <text evidence="7">The sequence shown here is derived from an EMBL/GenBank/DDBJ whole genome shotgun (WGS) entry which is preliminary data.</text>
</comment>
<keyword evidence="5" id="KW-0449">Lipoprotein</keyword>
<evidence type="ECO:0000256" key="4">
    <source>
        <dbReference type="ARBA" id="ARBA00023139"/>
    </source>
</evidence>
<dbReference type="Pfam" id="PF01547">
    <property type="entry name" value="SBP_bac_1"/>
    <property type="match status" value="1"/>
</dbReference>
<keyword evidence="4" id="KW-0564">Palmitate</keyword>
<keyword evidence="2 6" id="KW-0732">Signal</keyword>
<reference evidence="8 10" key="2">
    <citation type="submission" date="2019-11" db="EMBL/GenBank/DDBJ databases">
        <title>Draft genome sequences of five Paenibacillus species of dairy origin.</title>
        <authorList>
            <person name="Olajide A.M."/>
            <person name="Chen S."/>
            <person name="Lapointe G."/>
        </authorList>
    </citation>
    <scope>NUCLEOTIDE SEQUENCE [LARGE SCALE GENOMIC DNA]</scope>
    <source>
        <strain evidence="8 10">3CT49</strain>
    </source>
</reference>
<dbReference type="CDD" id="cd14747">
    <property type="entry name" value="PBP2_MalE"/>
    <property type="match status" value="1"/>
</dbReference>
<dbReference type="AlphaFoldDB" id="A0A090ZDM3"/>
<reference evidence="7 9" key="1">
    <citation type="submission" date="2014-04" db="EMBL/GenBank/DDBJ databases">
        <authorList>
            <person name="Bishop-Lilly K.A."/>
            <person name="Broomall S.M."/>
            <person name="Chain P.S."/>
            <person name="Chertkov O."/>
            <person name="Coyne S.R."/>
            <person name="Daligault H.E."/>
            <person name="Davenport K.W."/>
            <person name="Erkkila T."/>
            <person name="Frey K.G."/>
            <person name="Gibbons H.S."/>
            <person name="Gu W."/>
            <person name="Jaissle J."/>
            <person name="Johnson S.L."/>
            <person name="Koroleva G.I."/>
            <person name="Ladner J.T."/>
            <person name="Lo C.-C."/>
            <person name="Minogue T.D."/>
            <person name="Munk C."/>
            <person name="Palacios G.F."/>
            <person name="Redden C.L."/>
            <person name="Rosenzweig C.N."/>
            <person name="Scholz M.B."/>
            <person name="Teshima H."/>
            <person name="Xu Y."/>
        </authorList>
    </citation>
    <scope>NUCLEOTIDE SEQUENCE [LARGE SCALE GENOMIC DNA]</scope>
    <source>
        <strain evidence="7 9">8244</strain>
    </source>
</reference>
<dbReference type="SUPFAM" id="SSF53850">
    <property type="entry name" value="Periplasmic binding protein-like II"/>
    <property type="match status" value="1"/>
</dbReference>
<evidence type="ECO:0000313" key="10">
    <source>
        <dbReference type="Proteomes" id="UP000442469"/>
    </source>
</evidence>
<proteinExistence type="predicted"/>
<dbReference type="Proteomes" id="UP000442469">
    <property type="component" value="Unassembled WGS sequence"/>
</dbReference>
<dbReference type="PROSITE" id="PS51257">
    <property type="entry name" value="PROKAR_LIPOPROTEIN"/>
    <property type="match status" value="1"/>
</dbReference>
<evidence type="ECO:0000313" key="9">
    <source>
        <dbReference type="Proteomes" id="UP000029278"/>
    </source>
</evidence>